<dbReference type="InterPro" id="IPR001452">
    <property type="entry name" value="SH3_domain"/>
</dbReference>
<dbReference type="GO" id="GO:0031209">
    <property type="term" value="C:SCAR complex"/>
    <property type="evidence" value="ECO:0007669"/>
    <property type="project" value="TreeGrafter"/>
</dbReference>
<evidence type="ECO:0000256" key="9">
    <source>
        <dbReference type="ARBA" id="ARBA00023273"/>
    </source>
</evidence>
<dbReference type="FunFam" id="2.30.30.40:FF:000002">
    <property type="entry name" value="abl interactor 1 isoform X1"/>
    <property type="match status" value="1"/>
</dbReference>
<dbReference type="GO" id="GO:0001764">
    <property type="term" value="P:neuron migration"/>
    <property type="evidence" value="ECO:0007669"/>
    <property type="project" value="TreeGrafter"/>
</dbReference>
<dbReference type="SUPFAM" id="SSF50044">
    <property type="entry name" value="SH3-domain"/>
    <property type="match status" value="1"/>
</dbReference>
<evidence type="ECO:0000259" key="12">
    <source>
        <dbReference type="PROSITE" id="PS50002"/>
    </source>
</evidence>
<dbReference type="GO" id="GO:0098858">
    <property type="term" value="C:actin-based cell projection"/>
    <property type="evidence" value="ECO:0007669"/>
    <property type="project" value="TreeGrafter"/>
</dbReference>
<keyword evidence="14" id="KW-1185">Reference proteome</keyword>
<dbReference type="InterPro" id="IPR012849">
    <property type="entry name" value="Abl-interactor_HHR_dom"/>
</dbReference>
<dbReference type="GO" id="GO:0017124">
    <property type="term" value="F:SH3 domain binding"/>
    <property type="evidence" value="ECO:0007669"/>
    <property type="project" value="TreeGrafter"/>
</dbReference>
<feature type="region of interest" description="Disordered" evidence="11">
    <location>
        <begin position="178"/>
        <end position="202"/>
    </location>
</feature>
<evidence type="ECO:0000256" key="7">
    <source>
        <dbReference type="ARBA" id="ARBA00023054"/>
    </source>
</evidence>
<dbReference type="InterPro" id="IPR028457">
    <property type="entry name" value="ABI"/>
</dbReference>
<accession>A0AAD4R559</accession>
<sequence length="433" mass="47662">MTSLSSELLHLLDKEIPRQISQLEESSAALERVAAFCEANYSQANNKDQAFNETKQLTLQSLASVAYYINGLSSAIVRSLELEAENLADKANEINHIDQLVGVQKEKMARREIGKLTINKSVTRQNKITYPAEEEKTPRYHRAPIDYSLLDGIGHGCRSRSDYGAPMSSHLLSRTGSVVSDGSIPSNHTVGSNSTNNHNPYDQYSVYVKNDLGTHTLTRNSVRSSQDQYRVPQIIPSAIHPATHDTNIYGQRYSTAPNAQFSNQNSQHQHPQAAMSQMTMADMMNYGTLGRAGIPMHQLSQLAPTNSAAQYRLSADSMDGLPPPPMPNMGASHRQAPNADEPLPPPPPASGNVASQGNLYNNGHSAATEWVPPAYLERCRVVYAYEACRPDELTLAEDAIVYVLRKNEDGWYEGVMDGVTGLFPGNYVMPFPE</sequence>
<dbReference type="Gene3D" id="2.30.30.40">
    <property type="entry name" value="SH3 Domains"/>
    <property type="match status" value="1"/>
</dbReference>
<evidence type="ECO:0000256" key="6">
    <source>
        <dbReference type="ARBA" id="ARBA00022553"/>
    </source>
</evidence>
<feature type="domain" description="SH3" evidence="12">
    <location>
        <begin position="374"/>
        <end position="433"/>
    </location>
</feature>
<keyword evidence="8" id="KW-0206">Cytoskeleton</keyword>
<evidence type="ECO:0000313" key="14">
    <source>
        <dbReference type="Proteomes" id="UP001201812"/>
    </source>
</evidence>
<dbReference type="InterPro" id="IPR028455">
    <property type="entry name" value="ABI3_SH3"/>
</dbReference>
<evidence type="ECO:0000313" key="13">
    <source>
        <dbReference type="EMBL" id="KAI1710360.1"/>
    </source>
</evidence>
<evidence type="ECO:0000256" key="3">
    <source>
        <dbReference type="ARBA" id="ARBA00010020"/>
    </source>
</evidence>
<dbReference type="PANTHER" id="PTHR10460:SF0">
    <property type="entry name" value="ABELSON INTERACTING PROTEIN, ISOFORM D"/>
    <property type="match status" value="1"/>
</dbReference>
<dbReference type="CDD" id="cd11826">
    <property type="entry name" value="SH3_Abi"/>
    <property type="match status" value="1"/>
</dbReference>
<keyword evidence="6" id="KW-0597">Phosphoprotein</keyword>
<keyword evidence="4 10" id="KW-0728">SH3 domain</keyword>
<dbReference type="EMBL" id="JAKKPZ010000026">
    <property type="protein sequence ID" value="KAI1710360.1"/>
    <property type="molecule type" value="Genomic_DNA"/>
</dbReference>
<dbReference type="SMART" id="SM00326">
    <property type="entry name" value="SH3"/>
    <property type="match status" value="1"/>
</dbReference>
<name>A0AAD4R559_9BILA</name>
<dbReference type="PROSITE" id="PS50002">
    <property type="entry name" value="SH3"/>
    <property type="match status" value="1"/>
</dbReference>
<evidence type="ECO:0000256" key="4">
    <source>
        <dbReference type="ARBA" id="ARBA00022443"/>
    </source>
</evidence>
<evidence type="ECO:0000256" key="1">
    <source>
        <dbReference type="ARBA" id="ARBA00004245"/>
    </source>
</evidence>
<dbReference type="GO" id="GO:0035591">
    <property type="term" value="F:signaling adaptor activity"/>
    <property type="evidence" value="ECO:0007669"/>
    <property type="project" value="TreeGrafter"/>
</dbReference>
<dbReference type="Pfam" id="PF07815">
    <property type="entry name" value="Abi_HHR"/>
    <property type="match status" value="1"/>
</dbReference>
<comment type="similarity">
    <text evidence="3">Belongs to the ABI family.</text>
</comment>
<evidence type="ECO:0000256" key="11">
    <source>
        <dbReference type="SAM" id="MobiDB-lite"/>
    </source>
</evidence>
<gene>
    <name evidence="13" type="ORF">DdX_10718</name>
</gene>
<dbReference type="Gene3D" id="6.10.140.1620">
    <property type="match status" value="1"/>
</dbReference>
<comment type="subcellular location">
    <subcellularLocation>
        <location evidence="2">Cell projection</location>
        <location evidence="2">Lamellipodium</location>
    </subcellularLocation>
    <subcellularLocation>
        <location evidence="1">Cytoplasm</location>
        <location evidence="1">Cytoskeleton</location>
    </subcellularLocation>
</comment>
<comment type="caution">
    <text evidence="13">The sequence shown here is derived from an EMBL/GenBank/DDBJ whole genome shotgun (WGS) entry which is preliminary data.</text>
</comment>
<dbReference type="InterPro" id="IPR036028">
    <property type="entry name" value="SH3-like_dom_sf"/>
</dbReference>
<evidence type="ECO:0000256" key="10">
    <source>
        <dbReference type="PROSITE-ProRule" id="PRU00192"/>
    </source>
</evidence>
<keyword evidence="7" id="KW-0175">Coiled coil</keyword>
<protein>
    <submittedName>
        <fullName evidence="13">Abl-interactor HHR domain-containing protein</fullName>
    </submittedName>
</protein>
<feature type="region of interest" description="Disordered" evidence="11">
    <location>
        <begin position="315"/>
        <end position="360"/>
    </location>
</feature>
<evidence type="ECO:0000256" key="5">
    <source>
        <dbReference type="ARBA" id="ARBA00022490"/>
    </source>
</evidence>
<dbReference type="Pfam" id="PF14604">
    <property type="entry name" value="SH3_9"/>
    <property type="match status" value="1"/>
</dbReference>
<proteinExistence type="inferred from homology"/>
<evidence type="ECO:0000256" key="2">
    <source>
        <dbReference type="ARBA" id="ARBA00004510"/>
    </source>
</evidence>
<dbReference type="GO" id="GO:0030027">
    <property type="term" value="C:lamellipodium"/>
    <property type="evidence" value="ECO:0007669"/>
    <property type="project" value="UniProtKB-SubCell"/>
</dbReference>
<keyword evidence="5" id="KW-0963">Cytoplasm</keyword>
<dbReference type="GO" id="GO:0005856">
    <property type="term" value="C:cytoskeleton"/>
    <property type="evidence" value="ECO:0007669"/>
    <property type="project" value="UniProtKB-SubCell"/>
</dbReference>
<organism evidence="13 14">
    <name type="scientific">Ditylenchus destructor</name>
    <dbReference type="NCBI Taxonomy" id="166010"/>
    <lineage>
        <taxon>Eukaryota</taxon>
        <taxon>Metazoa</taxon>
        <taxon>Ecdysozoa</taxon>
        <taxon>Nematoda</taxon>
        <taxon>Chromadorea</taxon>
        <taxon>Rhabditida</taxon>
        <taxon>Tylenchina</taxon>
        <taxon>Tylenchomorpha</taxon>
        <taxon>Sphaerularioidea</taxon>
        <taxon>Anguinidae</taxon>
        <taxon>Anguininae</taxon>
        <taxon>Ditylenchus</taxon>
    </lineage>
</organism>
<keyword evidence="9" id="KW-0966">Cell projection</keyword>
<dbReference type="Proteomes" id="UP001201812">
    <property type="component" value="Unassembled WGS sequence"/>
</dbReference>
<dbReference type="PANTHER" id="PTHR10460">
    <property type="entry name" value="ABL INTERACTOR FAMILY MEMBER"/>
    <property type="match status" value="1"/>
</dbReference>
<dbReference type="AlphaFoldDB" id="A0AAD4R559"/>
<reference evidence="13" key="1">
    <citation type="submission" date="2022-01" db="EMBL/GenBank/DDBJ databases">
        <title>Genome Sequence Resource for Two Populations of Ditylenchus destructor, the Migratory Endoparasitic Phytonematode.</title>
        <authorList>
            <person name="Zhang H."/>
            <person name="Lin R."/>
            <person name="Xie B."/>
        </authorList>
    </citation>
    <scope>NUCLEOTIDE SEQUENCE</scope>
    <source>
        <strain evidence="13">BazhouSP</strain>
    </source>
</reference>
<evidence type="ECO:0000256" key="8">
    <source>
        <dbReference type="ARBA" id="ARBA00023212"/>
    </source>
</evidence>